<sequence length="347" mass="38126">MSEFIGTKLTMNLGERSYDIILKSGALENLYQFARLDRRVAVVTDSGVPAQYAQRVADQCKDAKIITVPQGEASKSFKILETVLRQMLEFNMGRGDLVIAVGGGVVGDLAGFAASIYMRGIDFINCPTTTLSMIDSSIGGKTAVDLGDTKNIVGAFWQPKLVIVDPETLSTLPRRHYINGLAEAVKASLLADPELFAIFEKGDVDARIGEIIYRSLRFKKNIVEQDEQEHGMRKALNFGHTIGHGIEAVKGIKGRRTVGLFHGECVALGMLPMIESKALQKRVRAVYRRLGLPLRTTYNKEKVLAEMLHDKKAQGGQITIIKVPGLGCWRAETIPVEGLRPLLGMEE</sequence>
<dbReference type="SUPFAM" id="SSF56796">
    <property type="entry name" value="Dehydroquinate synthase-like"/>
    <property type="match status" value="1"/>
</dbReference>
<protein>
    <recommendedName>
        <fullName evidence="10">3-dehydroquinate synthase</fullName>
        <ecNumber evidence="10">4.2.3.4</ecNumber>
    </recommendedName>
</protein>
<evidence type="ECO:0000259" key="12">
    <source>
        <dbReference type="Pfam" id="PF24621"/>
    </source>
</evidence>
<evidence type="ECO:0000256" key="9">
    <source>
        <dbReference type="ARBA" id="ARBA00023285"/>
    </source>
</evidence>
<reference evidence="13 14" key="1">
    <citation type="submission" date="2018-02" db="EMBL/GenBank/DDBJ databases">
        <title>Complete genome sequencing of Faecalibacterium prausnitzii strains isolated from the human gut.</title>
        <authorList>
            <person name="Fitzgerald B.C."/>
            <person name="Shkoporov A.N."/>
            <person name="Ross P.R."/>
            <person name="Hill C."/>
        </authorList>
    </citation>
    <scope>NUCLEOTIDE SEQUENCE [LARGE SCALE GENOMIC DNA]</scope>
    <source>
        <strain evidence="13 14">APC942/8-14-2</strain>
    </source>
</reference>
<dbReference type="Gene3D" id="1.20.1090.10">
    <property type="entry name" value="Dehydroquinate synthase-like - alpha domain"/>
    <property type="match status" value="1"/>
</dbReference>
<dbReference type="Pfam" id="PF24621">
    <property type="entry name" value="DHQS_C"/>
    <property type="match status" value="1"/>
</dbReference>
<evidence type="ECO:0000256" key="7">
    <source>
        <dbReference type="ARBA" id="ARBA00023027"/>
    </source>
</evidence>
<comment type="cofactor">
    <cofactor evidence="1">
        <name>NAD(+)</name>
        <dbReference type="ChEBI" id="CHEBI:57540"/>
    </cofactor>
</comment>
<proteinExistence type="predicted"/>
<dbReference type="PIRSF" id="PIRSF001455">
    <property type="entry name" value="DHQ_synth"/>
    <property type="match status" value="1"/>
</dbReference>
<evidence type="ECO:0000256" key="10">
    <source>
        <dbReference type="NCBIfam" id="TIGR01357"/>
    </source>
</evidence>
<feature type="domain" description="3-dehydroquinate synthase C-terminal" evidence="12">
    <location>
        <begin position="180"/>
        <end position="313"/>
    </location>
</feature>
<feature type="domain" description="3-dehydroquinate synthase N-terminal" evidence="11">
    <location>
        <begin position="66"/>
        <end position="178"/>
    </location>
</feature>
<keyword evidence="5" id="KW-0547">Nucleotide-binding</keyword>
<dbReference type="GO" id="GO:0003856">
    <property type="term" value="F:3-dehydroquinate synthase activity"/>
    <property type="evidence" value="ECO:0007669"/>
    <property type="project" value="UniProtKB-UniRule"/>
</dbReference>
<dbReference type="AlphaFoldDB" id="A0A329TID1"/>
<dbReference type="InterPro" id="IPR030963">
    <property type="entry name" value="DHQ_synth_fam"/>
</dbReference>
<dbReference type="GO" id="GO:0000166">
    <property type="term" value="F:nucleotide binding"/>
    <property type="evidence" value="ECO:0007669"/>
    <property type="project" value="UniProtKB-KW"/>
</dbReference>
<evidence type="ECO:0000256" key="8">
    <source>
        <dbReference type="ARBA" id="ARBA00023239"/>
    </source>
</evidence>
<dbReference type="EMBL" id="PRKZ01000005">
    <property type="protein sequence ID" value="RAW49521.1"/>
    <property type="molecule type" value="Genomic_DNA"/>
</dbReference>
<keyword evidence="7" id="KW-0520">NAD</keyword>
<dbReference type="Pfam" id="PF01761">
    <property type="entry name" value="DHQ_synthase"/>
    <property type="match status" value="1"/>
</dbReference>
<dbReference type="InterPro" id="IPR050071">
    <property type="entry name" value="Dehydroquinate_synthase"/>
</dbReference>
<gene>
    <name evidence="13" type="primary">aroB</name>
    <name evidence="13" type="ORF">C4N25_08425</name>
</gene>
<dbReference type="RefSeq" id="WP_112115701.1">
    <property type="nucleotide sequence ID" value="NZ_DAWEON010000024.1"/>
</dbReference>
<organism evidence="13 14">
    <name type="scientific">Faecalibacterium prausnitzii</name>
    <dbReference type="NCBI Taxonomy" id="853"/>
    <lineage>
        <taxon>Bacteria</taxon>
        <taxon>Bacillati</taxon>
        <taxon>Bacillota</taxon>
        <taxon>Clostridia</taxon>
        <taxon>Eubacteriales</taxon>
        <taxon>Oscillospiraceae</taxon>
        <taxon>Faecalibacterium</taxon>
    </lineage>
</organism>
<dbReference type="GO" id="GO:0005737">
    <property type="term" value="C:cytoplasm"/>
    <property type="evidence" value="ECO:0007669"/>
    <property type="project" value="InterPro"/>
</dbReference>
<dbReference type="CDD" id="cd08195">
    <property type="entry name" value="DHQS"/>
    <property type="match status" value="1"/>
</dbReference>
<evidence type="ECO:0000256" key="2">
    <source>
        <dbReference type="ARBA" id="ARBA00001941"/>
    </source>
</evidence>
<dbReference type="NCBIfam" id="TIGR01357">
    <property type="entry name" value="aroB"/>
    <property type="match status" value="1"/>
</dbReference>
<dbReference type="Proteomes" id="UP000251634">
    <property type="component" value="Unassembled WGS sequence"/>
</dbReference>
<comment type="cofactor">
    <cofactor evidence="3">
        <name>Zn(2+)</name>
        <dbReference type="ChEBI" id="CHEBI:29105"/>
    </cofactor>
</comment>
<accession>A0A329TID1</accession>
<dbReference type="PANTHER" id="PTHR43622">
    <property type="entry name" value="3-DEHYDROQUINATE SYNTHASE"/>
    <property type="match status" value="1"/>
</dbReference>
<dbReference type="EC" id="4.2.3.4" evidence="10"/>
<evidence type="ECO:0000259" key="11">
    <source>
        <dbReference type="Pfam" id="PF01761"/>
    </source>
</evidence>
<dbReference type="PANTHER" id="PTHR43622:SF1">
    <property type="entry name" value="3-DEHYDROQUINATE SYNTHASE"/>
    <property type="match status" value="1"/>
</dbReference>
<evidence type="ECO:0000313" key="14">
    <source>
        <dbReference type="Proteomes" id="UP000251634"/>
    </source>
</evidence>
<keyword evidence="4" id="KW-0479">Metal-binding</keyword>
<evidence type="ECO:0000256" key="5">
    <source>
        <dbReference type="ARBA" id="ARBA00022741"/>
    </source>
</evidence>
<dbReference type="Gene3D" id="3.40.50.1970">
    <property type="match status" value="1"/>
</dbReference>
<dbReference type="GO" id="GO:0009423">
    <property type="term" value="P:chorismate biosynthetic process"/>
    <property type="evidence" value="ECO:0007669"/>
    <property type="project" value="UniProtKB-UniRule"/>
</dbReference>
<comment type="cofactor">
    <cofactor evidence="2">
        <name>Co(2+)</name>
        <dbReference type="ChEBI" id="CHEBI:48828"/>
    </cofactor>
</comment>
<dbReference type="InterPro" id="IPR056179">
    <property type="entry name" value="DHQS_C"/>
</dbReference>
<dbReference type="InterPro" id="IPR030960">
    <property type="entry name" value="DHQS/DOIS_N"/>
</dbReference>
<name>A0A329TID1_9FIRM</name>
<keyword evidence="8" id="KW-0456">Lyase</keyword>
<evidence type="ECO:0000256" key="3">
    <source>
        <dbReference type="ARBA" id="ARBA00001947"/>
    </source>
</evidence>
<dbReference type="FunFam" id="3.40.50.1970:FF:000007">
    <property type="entry name" value="Pentafunctional AROM polypeptide"/>
    <property type="match status" value="1"/>
</dbReference>
<dbReference type="GO" id="GO:0009073">
    <property type="term" value="P:aromatic amino acid family biosynthetic process"/>
    <property type="evidence" value="ECO:0007669"/>
    <property type="project" value="InterPro"/>
</dbReference>
<keyword evidence="6" id="KW-0862">Zinc</keyword>
<evidence type="ECO:0000256" key="1">
    <source>
        <dbReference type="ARBA" id="ARBA00001911"/>
    </source>
</evidence>
<evidence type="ECO:0000313" key="13">
    <source>
        <dbReference type="EMBL" id="RAW49521.1"/>
    </source>
</evidence>
<dbReference type="InterPro" id="IPR016037">
    <property type="entry name" value="DHQ_synth_AroB"/>
</dbReference>
<comment type="caution">
    <text evidence="13">The sequence shown here is derived from an EMBL/GenBank/DDBJ whole genome shotgun (WGS) entry which is preliminary data.</text>
</comment>
<evidence type="ECO:0000256" key="6">
    <source>
        <dbReference type="ARBA" id="ARBA00022833"/>
    </source>
</evidence>
<keyword evidence="9" id="KW-0170">Cobalt</keyword>
<dbReference type="GO" id="GO:0046872">
    <property type="term" value="F:metal ion binding"/>
    <property type="evidence" value="ECO:0007669"/>
    <property type="project" value="UniProtKB-KW"/>
</dbReference>
<evidence type="ECO:0000256" key="4">
    <source>
        <dbReference type="ARBA" id="ARBA00022723"/>
    </source>
</evidence>